<feature type="transmembrane region" description="Helical" evidence="10">
    <location>
        <begin position="168"/>
        <end position="186"/>
    </location>
</feature>
<gene>
    <name evidence="11" type="ORF">HMPREF0202_01116</name>
</gene>
<keyword evidence="4" id="KW-1003">Cell membrane</keyword>
<evidence type="ECO:0000313" key="11">
    <source>
        <dbReference type="EMBL" id="ERT69011.1"/>
    </source>
</evidence>
<keyword evidence="6 10" id="KW-1133">Transmembrane helix</keyword>
<dbReference type="GO" id="GO:0042910">
    <property type="term" value="F:xenobiotic transmembrane transporter activity"/>
    <property type="evidence" value="ECO:0007669"/>
    <property type="project" value="InterPro"/>
</dbReference>
<keyword evidence="5 10" id="KW-0812">Transmembrane</keyword>
<evidence type="ECO:0000256" key="1">
    <source>
        <dbReference type="ARBA" id="ARBA00004651"/>
    </source>
</evidence>
<keyword evidence="2" id="KW-0813">Transport</keyword>
<sequence>MGGILVGRITIIPQRIGAVSINFKLTETIYFEGDFMKKVDLTTGDIKKILLSLAFPIMGSSFLQMIYGLVDMFWVGKIGSNAVAAVGTASFFINLGYAINSMIVIGAGIKISHVIGAKDIENTKEYIKASCTLNFLMAVSFILPIIIFSKNLVRFFNLENEVEKMAQIYLIIGGIGLIFKFFNFLYTRILNSYGESKLPFKISSVGVILNIILDPIFIFVFDWGVAGAAIATVLAEGINTYLFVKKSKDYFKVESYISKSWSKMKEMMSLGTPIALQRVLFTGFGITIAKIISQWGPDAIAAQKIGLQIESITFMTIAGLQGAISSFIGQNYGAGLENRIKMGYKKAMHLCTGIGVVTTGVFVFFPEYLVRIFVEKPETVEIAINYMRIIGLSQLFMCYEIVTNGAFSGVGKPKVPSIISIIFTSLRIPAALILSKEEYFGLNGVWISISLSSVVKGVLSPLIFKKYLNEGVDKK</sequence>
<evidence type="ECO:0000256" key="8">
    <source>
        <dbReference type="ARBA" id="ARBA00023136"/>
    </source>
</evidence>
<dbReference type="PANTHER" id="PTHR43298:SF2">
    <property type="entry name" value="FMN_FAD EXPORTER YEEO-RELATED"/>
    <property type="match status" value="1"/>
</dbReference>
<evidence type="ECO:0000256" key="2">
    <source>
        <dbReference type="ARBA" id="ARBA00022448"/>
    </source>
</evidence>
<dbReference type="InterPro" id="IPR050222">
    <property type="entry name" value="MATE_MdtK"/>
</dbReference>
<dbReference type="STRING" id="1319815.HMPREF0202_01116"/>
<dbReference type="InterPro" id="IPR048279">
    <property type="entry name" value="MdtK-like"/>
</dbReference>
<feature type="transmembrane region" description="Helical" evidence="10">
    <location>
        <begin position="198"/>
        <end position="219"/>
    </location>
</feature>
<comment type="subcellular location">
    <subcellularLocation>
        <location evidence="1">Cell membrane</location>
        <topology evidence="1">Multi-pass membrane protein</topology>
    </subcellularLocation>
</comment>
<reference evidence="11 12" key="1">
    <citation type="submission" date="2013-08" db="EMBL/GenBank/DDBJ databases">
        <authorList>
            <person name="Weinstock G."/>
            <person name="Sodergren E."/>
            <person name="Wylie T."/>
            <person name="Fulton L."/>
            <person name="Fulton R."/>
            <person name="Fronick C."/>
            <person name="O'Laughlin M."/>
            <person name="Godfrey J."/>
            <person name="Miner T."/>
            <person name="Herter B."/>
            <person name="Appelbaum E."/>
            <person name="Cordes M."/>
            <person name="Lek S."/>
            <person name="Wollam A."/>
            <person name="Pepin K.H."/>
            <person name="Palsikar V.B."/>
            <person name="Mitreva M."/>
            <person name="Wilson R.K."/>
        </authorList>
    </citation>
    <scope>NUCLEOTIDE SEQUENCE [LARGE SCALE GENOMIC DNA]</scope>
    <source>
        <strain evidence="11 12">ATCC BAA-474</strain>
    </source>
</reference>
<dbReference type="EMBL" id="AXZF01000039">
    <property type="protein sequence ID" value="ERT69011.1"/>
    <property type="molecule type" value="Genomic_DNA"/>
</dbReference>
<protein>
    <recommendedName>
        <fullName evidence="9">Multidrug-efflux transporter</fullName>
    </recommendedName>
</protein>
<accession>U7VBW6</accession>
<dbReference type="Proteomes" id="UP000017081">
    <property type="component" value="Unassembled WGS sequence"/>
</dbReference>
<evidence type="ECO:0000256" key="7">
    <source>
        <dbReference type="ARBA" id="ARBA00023065"/>
    </source>
</evidence>
<dbReference type="AlphaFoldDB" id="U7VBW6"/>
<name>U7VBW6_9FUSO</name>
<dbReference type="PANTHER" id="PTHR43298">
    <property type="entry name" value="MULTIDRUG RESISTANCE PROTEIN NORM-RELATED"/>
    <property type="match status" value="1"/>
</dbReference>
<evidence type="ECO:0000256" key="4">
    <source>
        <dbReference type="ARBA" id="ARBA00022475"/>
    </source>
</evidence>
<evidence type="ECO:0000256" key="3">
    <source>
        <dbReference type="ARBA" id="ARBA00022449"/>
    </source>
</evidence>
<dbReference type="HOGENOM" id="CLU_012893_5_0_0"/>
<feature type="transmembrane region" description="Helical" evidence="10">
    <location>
        <begin position="126"/>
        <end position="148"/>
    </location>
</feature>
<dbReference type="PATRIC" id="fig|1319815.3.peg.1073"/>
<feature type="transmembrane region" description="Helical" evidence="10">
    <location>
        <begin position="225"/>
        <end position="244"/>
    </location>
</feature>
<proteinExistence type="predicted"/>
<keyword evidence="12" id="KW-1185">Reference proteome</keyword>
<dbReference type="InterPro" id="IPR002528">
    <property type="entry name" value="MATE_fam"/>
</dbReference>
<feature type="transmembrane region" description="Helical" evidence="10">
    <location>
        <begin position="49"/>
        <end position="70"/>
    </location>
</feature>
<evidence type="ECO:0000256" key="9">
    <source>
        <dbReference type="ARBA" id="ARBA00031636"/>
    </source>
</evidence>
<organism evidence="11 12">
    <name type="scientific">Cetobacterium somerae ATCC BAA-474</name>
    <dbReference type="NCBI Taxonomy" id="1319815"/>
    <lineage>
        <taxon>Bacteria</taxon>
        <taxon>Fusobacteriati</taxon>
        <taxon>Fusobacteriota</taxon>
        <taxon>Fusobacteriia</taxon>
        <taxon>Fusobacteriales</taxon>
        <taxon>Fusobacteriaceae</taxon>
        <taxon>Cetobacterium</taxon>
    </lineage>
</organism>
<evidence type="ECO:0000256" key="10">
    <source>
        <dbReference type="SAM" id="Phobius"/>
    </source>
</evidence>
<dbReference type="PIRSF" id="PIRSF006603">
    <property type="entry name" value="DinF"/>
    <property type="match status" value="1"/>
</dbReference>
<evidence type="ECO:0000256" key="5">
    <source>
        <dbReference type="ARBA" id="ARBA00022692"/>
    </source>
</evidence>
<evidence type="ECO:0000313" key="12">
    <source>
        <dbReference type="Proteomes" id="UP000017081"/>
    </source>
</evidence>
<keyword evidence="7" id="KW-0406">Ion transport</keyword>
<comment type="caution">
    <text evidence="11">The sequence shown here is derived from an EMBL/GenBank/DDBJ whole genome shotgun (WGS) entry which is preliminary data.</text>
</comment>
<dbReference type="Pfam" id="PF01554">
    <property type="entry name" value="MatE"/>
    <property type="match status" value="2"/>
</dbReference>
<dbReference type="NCBIfam" id="TIGR00797">
    <property type="entry name" value="matE"/>
    <property type="match status" value="1"/>
</dbReference>
<dbReference type="GO" id="GO:0015297">
    <property type="term" value="F:antiporter activity"/>
    <property type="evidence" value="ECO:0007669"/>
    <property type="project" value="UniProtKB-KW"/>
</dbReference>
<keyword evidence="8 10" id="KW-0472">Membrane</keyword>
<dbReference type="CDD" id="cd13140">
    <property type="entry name" value="MATE_like_1"/>
    <property type="match status" value="1"/>
</dbReference>
<feature type="transmembrane region" description="Helical" evidence="10">
    <location>
        <begin position="347"/>
        <end position="365"/>
    </location>
</feature>
<evidence type="ECO:0000256" key="6">
    <source>
        <dbReference type="ARBA" id="ARBA00022989"/>
    </source>
</evidence>
<feature type="transmembrane region" description="Helical" evidence="10">
    <location>
        <begin position="82"/>
        <end position="105"/>
    </location>
</feature>
<dbReference type="eggNOG" id="COG0534">
    <property type="taxonomic scope" value="Bacteria"/>
</dbReference>
<dbReference type="GO" id="GO:0006811">
    <property type="term" value="P:monoatomic ion transport"/>
    <property type="evidence" value="ECO:0007669"/>
    <property type="project" value="UniProtKB-KW"/>
</dbReference>
<keyword evidence="3" id="KW-0050">Antiport</keyword>
<dbReference type="GO" id="GO:0005886">
    <property type="term" value="C:plasma membrane"/>
    <property type="evidence" value="ECO:0007669"/>
    <property type="project" value="UniProtKB-SubCell"/>
</dbReference>